<gene>
    <name evidence="2" type="ORF">N0F65_012719</name>
</gene>
<dbReference type="InterPro" id="IPR016024">
    <property type="entry name" value="ARM-type_fold"/>
</dbReference>
<feature type="compositionally biased region" description="Polar residues" evidence="1">
    <location>
        <begin position="204"/>
        <end position="214"/>
    </location>
</feature>
<dbReference type="Proteomes" id="UP001146120">
    <property type="component" value="Unassembled WGS sequence"/>
</dbReference>
<comment type="caution">
    <text evidence="2">The sequence shown here is derived from an EMBL/GenBank/DDBJ whole genome shotgun (WGS) entry which is preliminary data.</text>
</comment>
<feature type="region of interest" description="Disordered" evidence="1">
    <location>
        <begin position="180"/>
        <end position="218"/>
    </location>
</feature>
<dbReference type="SUPFAM" id="SSF48371">
    <property type="entry name" value="ARM repeat"/>
    <property type="match status" value="1"/>
</dbReference>
<reference evidence="2" key="2">
    <citation type="journal article" date="2023" name="Microbiol Resour">
        <title>Decontamination and Annotation of the Draft Genome Sequence of the Oomycete Lagenidium giganteum ARSEF 373.</title>
        <authorList>
            <person name="Morgan W.R."/>
            <person name="Tartar A."/>
        </authorList>
    </citation>
    <scope>NUCLEOTIDE SEQUENCE</scope>
    <source>
        <strain evidence="2">ARSEF 373</strain>
    </source>
</reference>
<proteinExistence type="predicted"/>
<dbReference type="Gene3D" id="1.25.10.10">
    <property type="entry name" value="Leucine-rich Repeat Variant"/>
    <property type="match status" value="1"/>
</dbReference>
<dbReference type="EMBL" id="DAKRPA010000435">
    <property type="protein sequence ID" value="DAZ92489.1"/>
    <property type="molecule type" value="Genomic_DNA"/>
</dbReference>
<reference evidence="2" key="1">
    <citation type="submission" date="2022-11" db="EMBL/GenBank/DDBJ databases">
        <authorList>
            <person name="Morgan W.R."/>
            <person name="Tartar A."/>
        </authorList>
    </citation>
    <scope>NUCLEOTIDE SEQUENCE</scope>
    <source>
        <strain evidence="2">ARSEF 373</strain>
    </source>
</reference>
<evidence type="ECO:0000313" key="3">
    <source>
        <dbReference type="Proteomes" id="UP001146120"/>
    </source>
</evidence>
<sequence>MDLSSAEAALRTLKFRPKVPQGAVTTAAALLEAVEPQKKQLVSLNGDPTSPDEDGAARDGIEQGLTTLLLYGKERWEPIAVVCVVVRDLLNLSLDHKTAQGLPGVEKEAPRAAFFTRAFLTEVMRTTAHDHLEHYEPRVRIAIAKLLGALAKWDLSWTYGEFVPQVVDSVLCNMSRSPDFEETGFEEQDDNVSINGMETPPQSPSVETPRTPSTPHRLDDVSGWKALESSLSAFKFIVEGCGSQWLAKQHDDTEKFEYMTPEIFELITTKSAFHINRHVRVVGFDTISALCDVATLGFLDAHREVTDVLCKCIVRGLQDNWSQVRYAASISARAFLVKLQENARADYLPVLVPRLCLNRYYIAERVQKHSQETWRLLMGERGREIVAQYATEVANYYVEMTNHCVREAACHCIAELASKVDAAAVRPHIPRLLEALIMCFHDNTWLVRDAACLATSQVVLHFPEECKPVLEELYVLWFDHLSDEIWSVREDAAIALGNVVRAYGEDALTRVVTFLDENLLLAKTQPAMCQHEYDELMKSEKKHMSKQAFSCCSLEPKCVERKENREKQPWEVSDGCIYMVRELCVVAPATATKFLPAVADVAILRHFPQTSVLQETIWKQVPHMCQALGKKEFKRYIELFFDPLVFTLQGTHRLAKFAASECVLQLSRQIRPTIFVGRLQANPDWATVLGAVLPAQM</sequence>
<name>A0AAV2YID1_9STRA</name>
<organism evidence="2 3">
    <name type="scientific">Lagenidium giganteum</name>
    <dbReference type="NCBI Taxonomy" id="4803"/>
    <lineage>
        <taxon>Eukaryota</taxon>
        <taxon>Sar</taxon>
        <taxon>Stramenopiles</taxon>
        <taxon>Oomycota</taxon>
        <taxon>Peronosporomycetes</taxon>
        <taxon>Pythiales</taxon>
        <taxon>Pythiaceae</taxon>
    </lineage>
</organism>
<feature type="compositionally biased region" description="Acidic residues" evidence="1">
    <location>
        <begin position="180"/>
        <end position="190"/>
    </location>
</feature>
<protein>
    <submittedName>
        <fullName evidence="2">Uncharacterized protein</fullName>
    </submittedName>
</protein>
<keyword evidence="3" id="KW-1185">Reference proteome</keyword>
<accession>A0AAV2YID1</accession>
<evidence type="ECO:0000313" key="2">
    <source>
        <dbReference type="EMBL" id="DAZ92489.1"/>
    </source>
</evidence>
<evidence type="ECO:0000256" key="1">
    <source>
        <dbReference type="SAM" id="MobiDB-lite"/>
    </source>
</evidence>
<dbReference type="InterPro" id="IPR011989">
    <property type="entry name" value="ARM-like"/>
</dbReference>
<dbReference type="AlphaFoldDB" id="A0AAV2YID1"/>